<name>A0A1Z4JA25_LEPBY</name>
<reference evidence="7 8" key="1">
    <citation type="submission" date="2017-06" db="EMBL/GenBank/DDBJ databases">
        <title>Genome sequencing of cyanobaciteial culture collection at National Institute for Environmental Studies (NIES).</title>
        <authorList>
            <person name="Hirose Y."/>
            <person name="Shimura Y."/>
            <person name="Fujisawa T."/>
            <person name="Nakamura Y."/>
            <person name="Kawachi M."/>
        </authorList>
    </citation>
    <scope>NUCLEOTIDE SEQUENCE [LARGE SCALE GENOMIC DNA]</scope>
    <source>
        <strain evidence="7 8">NIES-2135</strain>
    </source>
</reference>
<proteinExistence type="predicted"/>
<dbReference type="AlphaFoldDB" id="A0A1Z4JA25"/>
<evidence type="ECO:0000256" key="3">
    <source>
        <dbReference type="ARBA" id="ARBA00022989"/>
    </source>
</evidence>
<evidence type="ECO:0000256" key="5">
    <source>
        <dbReference type="SAM" id="Phobius"/>
    </source>
</evidence>
<evidence type="ECO:0000313" key="8">
    <source>
        <dbReference type="Proteomes" id="UP000217895"/>
    </source>
</evidence>
<accession>A0A1Z4JA25</accession>
<dbReference type="Gene3D" id="2.40.50.140">
    <property type="entry name" value="Nucleic acid-binding proteins"/>
    <property type="match status" value="1"/>
</dbReference>
<organism evidence="7 8">
    <name type="scientific">Leptolyngbya boryana NIES-2135</name>
    <dbReference type="NCBI Taxonomy" id="1973484"/>
    <lineage>
        <taxon>Bacteria</taxon>
        <taxon>Bacillati</taxon>
        <taxon>Cyanobacteriota</taxon>
        <taxon>Cyanophyceae</taxon>
        <taxon>Leptolyngbyales</taxon>
        <taxon>Leptolyngbyaceae</taxon>
        <taxon>Leptolyngbya group</taxon>
        <taxon>Leptolyngbya</taxon>
    </lineage>
</organism>
<dbReference type="GO" id="GO:0005886">
    <property type="term" value="C:plasma membrane"/>
    <property type="evidence" value="ECO:0007669"/>
    <property type="project" value="TreeGrafter"/>
</dbReference>
<dbReference type="PANTHER" id="PTHR33507">
    <property type="entry name" value="INNER MEMBRANE PROTEIN YBBJ"/>
    <property type="match status" value="1"/>
</dbReference>
<evidence type="ECO:0000256" key="2">
    <source>
        <dbReference type="ARBA" id="ARBA00022692"/>
    </source>
</evidence>
<dbReference type="InterPro" id="IPR012340">
    <property type="entry name" value="NA-bd_OB-fold"/>
</dbReference>
<keyword evidence="3 5" id="KW-1133">Transmembrane helix</keyword>
<keyword evidence="2 5" id="KW-0812">Transmembrane</keyword>
<dbReference type="InterPro" id="IPR052165">
    <property type="entry name" value="Membrane_assoc_protease"/>
</dbReference>
<evidence type="ECO:0000256" key="4">
    <source>
        <dbReference type="ARBA" id="ARBA00023136"/>
    </source>
</evidence>
<keyword evidence="8" id="KW-1185">Reference proteome</keyword>
<sequence length="136" mass="14948">MNPTVLWLLLGAGLCLVEFILPTAFVAFVTGISAFCVAMVAHWLPVNLQAIVWVILSIAMVLFSRRFVNRRANLKLDASEAETLTEIRSGQLGRVCYEGNSWAARCESSHLDIPAGVRVYVVGRKGTTLIVMPEDI</sequence>
<keyword evidence="4 5" id="KW-0472">Membrane</keyword>
<gene>
    <name evidence="7" type="ORF">NIES2135_03770</name>
</gene>
<feature type="domain" description="NfeD-like C-terminal" evidence="6">
    <location>
        <begin position="80"/>
        <end position="133"/>
    </location>
</feature>
<evidence type="ECO:0000256" key="1">
    <source>
        <dbReference type="ARBA" id="ARBA00004141"/>
    </source>
</evidence>
<evidence type="ECO:0000313" key="7">
    <source>
        <dbReference type="EMBL" id="BAY53571.1"/>
    </source>
</evidence>
<protein>
    <recommendedName>
        <fullName evidence="6">NfeD-like C-terminal domain-containing protein</fullName>
    </recommendedName>
</protein>
<dbReference type="Proteomes" id="UP000217895">
    <property type="component" value="Chromosome"/>
</dbReference>
<evidence type="ECO:0000259" key="6">
    <source>
        <dbReference type="Pfam" id="PF01957"/>
    </source>
</evidence>
<comment type="subcellular location">
    <subcellularLocation>
        <location evidence="1">Membrane</location>
        <topology evidence="1">Multi-pass membrane protein</topology>
    </subcellularLocation>
</comment>
<dbReference type="PANTHER" id="PTHR33507:SF3">
    <property type="entry name" value="INNER MEMBRANE PROTEIN YBBJ"/>
    <property type="match status" value="1"/>
</dbReference>
<dbReference type="EMBL" id="AP018203">
    <property type="protein sequence ID" value="BAY53571.1"/>
    <property type="molecule type" value="Genomic_DNA"/>
</dbReference>
<dbReference type="Pfam" id="PF01957">
    <property type="entry name" value="NfeD"/>
    <property type="match status" value="1"/>
</dbReference>
<feature type="transmembrane region" description="Helical" evidence="5">
    <location>
        <begin position="50"/>
        <end position="68"/>
    </location>
</feature>
<dbReference type="InterPro" id="IPR002810">
    <property type="entry name" value="NfeD-like_C"/>
</dbReference>